<dbReference type="InterPro" id="IPR038322">
    <property type="entry name" value="Pex19_C_sf"/>
</dbReference>
<proteinExistence type="predicted"/>
<feature type="compositionally biased region" description="Low complexity" evidence="1">
    <location>
        <begin position="97"/>
        <end position="135"/>
    </location>
</feature>
<keyword evidence="3" id="KW-1185">Reference proteome</keyword>
<evidence type="ECO:0000256" key="1">
    <source>
        <dbReference type="SAM" id="MobiDB-lite"/>
    </source>
</evidence>
<evidence type="ECO:0000313" key="3">
    <source>
        <dbReference type="Proteomes" id="UP000224634"/>
    </source>
</evidence>
<feature type="region of interest" description="Disordered" evidence="1">
    <location>
        <begin position="247"/>
        <end position="266"/>
    </location>
</feature>
<comment type="caution">
    <text evidence="2">The sequence shown here is derived from an EMBL/GenBank/DDBJ whole genome shotgun (WGS) entry which is preliminary data.</text>
</comment>
<feature type="compositionally biased region" description="Low complexity" evidence="1">
    <location>
        <begin position="207"/>
        <end position="224"/>
    </location>
</feature>
<feature type="compositionally biased region" description="Polar residues" evidence="1">
    <location>
        <begin position="1"/>
        <end position="14"/>
    </location>
</feature>
<dbReference type="PANTHER" id="PTHR12774">
    <property type="entry name" value="PEROXISOMAL BIOGENESIS FACTOR 19"/>
    <property type="match status" value="1"/>
</dbReference>
<feature type="region of interest" description="Disordered" evidence="1">
    <location>
        <begin position="1"/>
        <end position="180"/>
    </location>
</feature>
<dbReference type="OrthoDB" id="21292at2759"/>
<feature type="compositionally biased region" description="Acidic residues" evidence="1">
    <location>
        <begin position="74"/>
        <end position="89"/>
    </location>
</feature>
<dbReference type="GO" id="GO:0033328">
    <property type="term" value="F:peroxisome membrane targeting sequence binding"/>
    <property type="evidence" value="ECO:0007669"/>
    <property type="project" value="TreeGrafter"/>
</dbReference>
<reference evidence="2 3" key="1">
    <citation type="submission" date="2017-10" db="EMBL/GenBank/DDBJ databases">
        <title>Comparative genomics in systemic dimorphic fungi from Ajellomycetaceae.</title>
        <authorList>
            <person name="Munoz J.F."/>
            <person name="Mcewen J.G."/>
            <person name="Clay O.K."/>
            <person name="Cuomo C.A."/>
        </authorList>
    </citation>
    <scope>NUCLEOTIDE SEQUENCE [LARGE SCALE GENOMIC DNA]</scope>
    <source>
        <strain evidence="2 3">UAMH7299</strain>
    </source>
</reference>
<organism evidence="2 3">
    <name type="scientific">Polytolypa hystricis (strain UAMH7299)</name>
    <dbReference type="NCBI Taxonomy" id="1447883"/>
    <lineage>
        <taxon>Eukaryota</taxon>
        <taxon>Fungi</taxon>
        <taxon>Dikarya</taxon>
        <taxon>Ascomycota</taxon>
        <taxon>Pezizomycotina</taxon>
        <taxon>Eurotiomycetes</taxon>
        <taxon>Eurotiomycetidae</taxon>
        <taxon>Onygenales</taxon>
        <taxon>Onygenales incertae sedis</taxon>
        <taxon>Polytolypa</taxon>
    </lineage>
</organism>
<evidence type="ECO:0000313" key="2">
    <source>
        <dbReference type="EMBL" id="PGH18878.1"/>
    </source>
</evidence>
<name>A0A2B7YD92_POLH7</name>
<dbReference type="EMBL" id="PDNA01000054">
    <property type="protein sequence ID" value="PGH18878.1"/>
    <property type="molecule type" value="Genomic_DNA"/>
</dbReference>
<accession>A0A2B7YD92</accession>
<dbReference type="Gene3D" id="1.20.120.900">
    <property type="entry name" value="Pex19, mPTS binding domain"/>
    <property type="match status" value="1"/>
</dbReference>
<dbReference type="GO" id="GO:0005778">
    <property type="term" value="C:peroxisomal membrane"/>
    <property type="evidence" value="ECO:0007669"/>
    <property type="project" value="TreeGrafter"/>
</dbReference>
<dbReference type="Proteomes" id="UP000224634">
    <property type="component" value="Unassembled WGS sequence"/>
</dbReference>
<gene>
    <name evidence="2" type="ORF">AJ80_04296</name>
</gene>
<protein>
    <submittedName>
        <fullName evidence="2">Uncharacterized protein</fullName>
    </submittedName>
</protein>
<feature type="region of interest" description="Disordered" evidence="1">
    <location>
        <begin position="207"/>
        <end position="237"/>
    </location>
</feature>
<sequence length="386" mass="40487">MTTNEAENKAANTETRADDGEGQQQKVVKDEAVTEAETGPETGTVGAPAAPTTAAAATTDTTTAAAAPVQVQVEDGDDESDLDELDDVLDAFSAANPPATTTTTITQPPQPIASSTTTTTTTISQPQQSQPQPSSDDAEIDEEAFIKQLEAGMAELMGAATTTNNPSADSPADAAATSSAWETLAEQMAHNPTDTNALMKLLMGEDAPTTTTTTPHTAAAADAAAAEDEGQEADTPSFQDTIHKTMQRMQDSGDKASTAAAAAADDDPTDALLAQLLKAMEADPSLGGDSAADGGDGSGGGDLDKIFMGIMEQLSNKEMLYDPMKELDGKFGPWLDKNRATLADEERERFEMQAGIVRDIVGKFEEEGYEDEKPECRQVVWELMQK</sequence>
<dbReference type="InterPro" id="IPR006708">
    <property type="entry name" value="Pex19"/>
</dbReference>
<dbReference type="PANTHER" id="PTHR12774:SF2">
    <property type="entry name" value="PEROXISOMAL BIOGENESIS FACTOR 19"/>
    <property type="match status" value="1"/>
</dbReference>
<feature type="non-terminal residue" evidence="2">
    <location>
        <position position="386"/>
    </location>
</feature>
<dbReference type="GO" id="GO:0045046">
    <property type="term" value="P:protein import into peroxisome membrane"/>
    <property type="evidence" value="ECO:0007669"/>
    <property type="project" value="TreeGrafter"/>
</dbReference>
<dbReference type="Pfam" id="PF04614">
    <property type="entry name" value="Pex19"/>
    <property type="match status" value="1"/>
</dbReference>
<dbReference type="AlphaFoldDB" id="A0A2B7YD92"/>
<feature type="compositionally biased region" description="Low complexity" evidence="1">
    <location>
        <begin position="35"/>
        <end position="69"/>
    </location>
</feature>
<dbReference type="STRING" id="1447883.A0A2B7YD92"/>
<feature type="compositionally biased region" description="Low complexity" evidence="1">
    <location>
        <begin position="166"/>
        <end position="180"/>
    </location>
</feature>